<evidence type="ECO:0000313" key="6">
    <source>
        <dbReference type="Proteomes" id="UP001224775"/>
    </source>
</evidence>
<dbReference type="InterPro" id="IPR035979">
    <property type="entry name" value="RBD_domain_sf"/>
</dbReference>
<proteinExistence type="predicted"/>
<protein>
    <recommendedName>
        <fullName evidence="4">RRM domain-containing protein</fullName>
    </recommendedName>
</protein>
<dbReference type="PANTHER" id="PTHR48025:SF1">
    <property type="entry name" value="RRM DOMAIN-CONTAINING PROTEIN"/>
    <property type="match status" value="1"/>
</dbReference>
<dbReference type="GO" id="GO:0005634">
    <property type="term" value="C:nucleus"/>
    <property type="evidence" value="ECO:0007669"/>
    <property type="project" value="TreeGrafter"/>
</dbReference>
<sequence length="250" mass="28533">MYTSRSVTAFILALLSPSWGFQTHHCSNIRASTRCTDTTTTSLRYTNMDAFTQDAMELLVGGTKYEMVELPDSMMSTTLWVGNLCEFITDEQLSEVFQQASEQLFVPACVARKPNMESLKYGFVAFRSEEEKEMAIDLFQGYEVNGKRLKVEPIKDHEKYGRIRVPGKIIEYAVGPIKMQRNGLNTMRRATSTLDSNSVEIVDMKTRENSVNLGCKEKDSWEVQEPAEEEFKSHQGGLVVSCWMLLDQFW</sequence>
<evidence type="ECO:0000256" key="2">
    <source>
        <dbReference type="PROSITE-ProRule" id="PRU00176"/>
    </source>
</evidence>
<reference evidence="5" key="1">
    <citation type="submission" date="2023-06" db="EMBL/GenBank/DDBJ databases">
        <title>Survivors Of The Sea: Transcriptome response of Skeletonema marinoi to long-term dormancy.</title>
        <authorList>
            <person name="Pinder M.I.M."/>
            <person name="Kourtchenko O."/>
            <person name="Robertson E.K."/>
            <person name="Larsson T."/>
            <person name="Maumus F."/>
            <person name="Osuna-Cruz C.M."/>
            <person name="Vancaester E."/>
            <person name="Stenow R."/>
            <person name="Vandepoele K."/>
            <person name="Ploug H."/>
            <person name="Bruchert V."/>
            <person name="Godhe A."/>
            <person name="Topel M."/>
        </authorList>
    </citation>
    <scope>NUCLEOTIDE SEQUENCE</scope>
    <source>
        <strain evidence="5">R05AC</strain>
    </source>
</reference>
<dbReference type="Pfam" id="PF00076">
    <property type="entry name" value="RRM_1"/>
    <property type="match status" value="1"/>
</dbReference>
<dbReference type="EMBL" id="JATAAI010000007">
    <property type="protein sequence ID" value="KAK1744146.1"/>
    <property type="molecule type" value="Genomic_DNA"/>
</dbReference>
<dbReference type="AlphaFoldDB" id="A0AAD9DE08"/>
<comment type="caution">
    <text evidence="5">The sequence shown here is derived from an EMBL/GenBank/DDBJ whole genome shotgun (WGS) entry which is preliminary data.</text>
</comment>
<dbReference type="PROSITE" id="PS50102">
    <property type="entry name" value="RRM"/>
    <property type="match status" value="1"/>
</dbReference>
<evidence type="ECO:0000256" key="1">
    <source>
        <dbReference type="ARBA" id="ARBA00022884"/>
    </source>
</evidence>
<accession>A0AAD9DE08</accession>
<keyword evidence="6" id="KW-1185">Reference proteome</keyword>
<dbReference type="CDD" id="cd00590">
    <property type="entry name" value="RRM_SF"/>
    <property type="match status" value="1"/>
</dbReference>
<evidence type="ECO:0000256" key="3">
    <source>
        <dbReference type="SAM" id="SignalP"/>
    </source>
</evidence>
<feature type="domain" description="RRM" evidence="4">
    <location>
        <begin position="77"/>
        <end position="156"/>
    </location>
</feature>
<keyword evidence="1 2" id="KW-0694">RNA-binding</keyword>
<dbReference type="SMART" id="SM00360">
    <property type="entry name" value="RRM"/>
    <property type="match status" value="1"/>
</dbReference>
<dbReference type="InterPro" id="IPR012677">
    <property type="entry name" value="Nucleotide-bd_a/b_plait_sf"/>
</dbReference>
<keyword evidence="3" id="KW-0732">Signal</keyword>
<organism evidence="5 6">
    <name type="scientific">Skeletonema marinoi</name>
    <dbReference type="NCBI Taxonomy" id="267567"/>
    <lineage>
        <taxon>Eukaryota</taxon>
        <taxon>Sar</taxon>
        <taxon>Stramenopiles</taxon>
        <taxon>Ochrophyta</taxon>
        <taxon>Bacillariophyta</taxon>
        <taxon>Coscinodiscophyceae</taxon>
        <taxon>Thalassiosirophycidae</taxon>
        <taxon>Thalassiosirales</taxon>
        <taxon>Skeletonemataceae</taxon>
        <taxon>Skeletonema</taxon>
        <taxon>Skeletonema marinoi-dohrnii complex</taxon>
    </lineage>
</organism>
<evidence type="ECO:0000259" key="4">
    <source>
        <dbReference type="PROSITE" id="PS50102"/>
    </source>
</evidence>
<name>A0AAD9DE08_9STRA</name>
<dbReference type="InterPro" id="IPR000504">
    <property type="entry name" value="RRM_dom"/>
</dbReference>
<feature type="chain" id="PRO_5041961404" description="RRM domain-containing protein" evidence="3">
    <location>
        <begin position="21"/>
        <end position="250"/>
    </location>
</feature>
<dbReference type="Gene3D" id="3.30.70.330">
    <property type="match status" value="1"/>
</dbReference>
<gene>
    <name evidence="5" type="ORF">QTG54_004679</name>
</gene>
<dbReference type="GO" id="GO:0003729">
    <property type="term" value="F:mRNA binding"/>
    <property type="evidence" value="ECO:0007669"/>
    <property type="project" value="TreeGrafter"/>
</dbReference>
<dbReference type="SUPFAM" id="SSF54928">
    <property type="entry name" value="RNA-binding domain, RBD"/>
    <property type="match status" value="1"/>
</dbReference>
<dbReference type="InterPro" id="IPR050502">
    <property type="entry name" value="Euk_RNA-bind_prot"/>
</dbReference>
<dbReference type="Proteomes" id="UP001224775">
    <property type="component" value="Unassembled WGS sequence"/>
</dbReference>
<dbReference type="PANTHER" id="PTHR48025">
    <property type="entry name" value="OS02G0815200 PROTEIN"/>
    <property type="match status" value="1"/>
</dbReference>
<feature type="signal peptide" evidence="3">
    <location>
        <begin position="1"/>
        <end position="20"/>
    </location>
</feature>
<evidence type="ECO:0000313" key="5">
    <source>
        <dbReference type="EMBL" id="KAK1744146.1"/>
    </source>
</evidence>